<keyword evidence="1" id="KW-0802">TPR repeat</keyword>
<dbReference type="SMART" id="SM00028">
    <property type="entry name" value="TPR"/>
    <property type="match status" value="2"/>
</dbReference>
<feature type="transmembrane region" description="Helical" evidence="2">
    <location>
        <begin position="131"/>
        <end position="151"/>
    </location>
</feature>
<evidence type="ECO:0000259" key="4">
    <source>
        <dbReference type="PROSITE" id="PS51781"/>
    </source>
</evidence>
<dbReference type="PROSITE" id="PS50293">
    <property type="entry name" value="TPR_REGION"/>
    <property type="match status" value="1"/>
</dbReference>
<dbReference type="SUPFAM" id="SSF48452">
    <property type="entry name" value="TPR-like"/>
    <property type="match status" value="1"/>
</dbReference>
<dbReference type="InterPro" id="IPR011990">
    <property type="entry name" value="TPR-like_helical_dom_sf"/>
</dbReference>
<dbReference type="InterPro" id="IPR019734">
    <property type="entry name" value="TPR_rpt"/>
</dbReference>
<dbReference type="PROSITE" id="PS50005">
    <property type="entry name" value="TPR"/>
    <property type="match status" value="1"/>
</dbReference>
<dbReference type="AlphaFoldDB" id="A0A2I2M6M1"/>
<dbReference type="RefSeq" id="WP_172505007.1">
    <property type="nucleotide sequence ID" value="NZ_OENE01000007.1"/>
</dbReference>
<keyword evidence="3" id="KW-0732">Signal</keyword>
<dbReference type="Gene3D" id="2.30.30.40">
    <property type="entry name" value="SH3 Domains"/>
    <property type="match status" value="1"/>
</dbReference>
<dbReference type="PROSITE" id="PS51781">
    <property type="entry name" value="SH3B"/>
    <property type="match status" value="1"/>
</dbReference>
<keyword evidence="2" id="KW-1133">Transmembrane helix</keyword>
<feature type="transmembrane region" description="Helical" evidence="2">
    <location>
        <begin position="160"/>
        <end position="181"/>
    </location>
</feature>
<feature type="domain" description="SH3b" evidence="4">
    <location>
        <begin position="189"/>
        <end position="252"/>
    </location>
</feature>
<evidence type="ECO:0000313" key="5">
    <source>
        <dbReference type="EMBL" id="SOU88175.1"/>
    </source>
</evidence>
<name>A0A2I2M6M1_9FLAO</name>
<dbReference type="InterPro" id="IPR003646">
    <property type="entry name" value="SH3-like_bac-type"/>
</dbReference>
<protein>
    <recommendedName>
        <fullName evidence="4">SH3b domain-containing protein</fullName>
    </recommendedName>
</protein>
<accession>A0A2I2M6M1</accession>
<feature type="repeat" description="TPR" evidence="1">
    <location>
        <begin position="56"/>
        <end position="89"/>
    </location>
</feature>
<keyword evidence="2" id="KW-0812">Transmembrane</keyword>
<gene>
    <name evidence="5" type="ORF">TNO010_150125</name>
</gene>
<evidence type="ECO:0000256" key="1">
    <source>
        <dbReference type="PROSITE-ProRule" id="PRU00339"/>
    </source>
</evidence>
<dbReference type="EMBL" id="OENE01000007">
    <property type="protein sequence ID" value="SOU88175.1"/>
    <property type="molecule type" value="Genomic_DNA"/>
</dbReference>
<evidence type="ECO:0000256" key="2">
    <source>
        <dbReference type="SAM" id="Phobius"/>
    </source>
</evidence>
<organism evidence="5 6">
    <name type="scientific">Tenacibaculum finnmarkense genomovar ulcerans</name>
    <dbReference type="NCBI Taxonomy" id="2781388"/>
    <lineage>
        <taxon>Bacteria</taxon>
        <taxon>Pseudomonadati</taxon>
        <taxon>Bacteroidota</taxon>
        <taxon>Flavobacteriia</taxon>
        <taxon>Flavobacteriales</taxon>
        <taxon>Flavobacteriaceae</taxon>
        <taxon>Tenacibaculum</taxon>
        <taxon>Tenacibaculum finnmarkense</taxon>
    </lineage>
</organism>
<proteinExistence type="predicted"/>
<sequence length="254" mass="29249">MRKCIVLLVFLIPNILLAQTADQLFENANSLYKEGKYIDAIKVYKQLESSKNVVCSEVYFNLANAYHKLHKVAPAIYNYEKALQLNPLNSDAQNNLNIAKRLTLDRIEELPLTFLQRINYNVLQKFTYNTWAIFVVILSFLASILFVLYYFSYTPSKKRVFFATSTTSFLLLIITLSITYFQYNQSKNKIEAIVFSEKMAVKNAPTNDADRLFTLHQGTKVLVIDTVDNWNKIKLSDGKTGWVISGSIKLLHNY</sequence>
<evidence type="ECO:0000313" key="6">
    <source>
        <dbReference type="Proteomes" id="UP000490060"/>
    </source>
</evidence>
<evidence type="ECO:0000256" key="3">
    <source>
        <dbReference type="SAM" id="SignalP"/>
    </source>
</evidence>
<dbReference type="Pfam" id="PF08239">
    <property type="entry name" value="SH3_3"/>
    <property type="match status" value="1"/>
</dbReference>
<dbReference type="Gene3D" id="1.25.40.10">
    <property type="entry name" value="Tetratricopeptide repeat domain"/>
    <property type="match status" value="1"/>
</dbReference>
<dbReference type="Pfam" id="PF00515">
    <property type="entry name" value="TPR_1"/>
    <property type="match status" value="1"/>
</dbReference>
<reference evidence="5 6" key="1">
    <citation type="submission" date="2017-11" db="EMBL/GenBank/DDBJ databases">
        <authorList>
            <person name="Duchaud E."/>
        </authorList>
    </citation>
    <scope>NUCLEOTIDE SEQUENCE [LARGE SCALE GENOMIC DNA]</scope>
    <source>
        <strain evidence="5 6">TNO010</strain>
    </source>
</reference>
<keyword evidence="2" id="KW-0472">Membrane</keyword>
<dbReference type="Proteomes" id="UP000490060">
    <property type="component" value="Unassembled WGS sequence"/>
</dbReference>
<dbReference type="SMART" id="SM00287">
    <property type="entry name" value="SH3b"/>
    <property type="match status" value="1"/>
</dbReference>
<feature type="signal peptide" evidence="3">
    <location>
        <begin position="1"/>
        <end position="18"/>
    </location>
</feature>
<feature type="chain" id="PRO_5014176821" description="SH3b domain-containing protein" evidence="3">
    <location>
        <begin position="19"/>
        <end position="254"/>
    </location>
</feature>